<dbReference type="InterPro" id="IPR018649">
    <property type="entry name" value="SHOCT"/>
</dbReference>
<dbReference type="EMBL" id="JAZBJZ010000029">
    <property type="protein sequence ID" value="MEE3716959.1"/>
    <property type="molecule type" value="Genomic_DNA"/>
</dbReference>
<keyword evidence="2 5" id="KW-0812">Transmembrane</keyword>
<organism evidence="8 9">
    <name type="scientific">Tumidithrix elongata BACA0141</name>
    <dbReference type="NCBI Taxonomy" id="2716417"/>
    <lineage>
        <taxon>Bacteria</taxon>
        <taxon>Bacillati</taxon>
        <taxon>Cyanobacteriota</taxon>
        <taxon>Cyanophyceae</taxon>
        <taxon>Pseudanabaenales</taxon>
        <taxon>Pseudanabaenaceae</taxon>
        <taxon>Tumidithrix</taxon>
        <taxon>Tumidithrix elongata</taxon>
    </lineage>
</organism>
<evidence type="ECO:0000313" key="8">
    <source>
        <dbReference type="EMBL" id="MEE3716959.1"/>
    </source>
</evidence>
<name>A0AAW9PYI2_9CYAN</name>
<keyword evidence="9" id="KW-1185">Reference proteome</keyword>
<evidence type="ECO:0000256" key="3">
    <source>
        <dbReference type="ARBA" id="ARBA00022989"/>
    </source>
</evidence>
<evidence type="ECO:0000256" key="2">
    <source>
        <dbReference type="ARBA" id="ARBA00022692"/>
    </source>
</evidence>
<reference evidence="8" key="1">
    <citation type="submission" date="2024-01" db="EMBL/GenBank/DDBJ databases">
        <title>Bank of Algae and Cyanobacteria of the Azores (BACA) strain genomes.</title>
        <authorList>
            <person name="Luz R."/>
            <person name="Cordeiro R."/>
            <person name="Fonseca A."/>
            <person name="Goncalves V."/>
        </authorList>
    </citation>
    <scope>NUCLEOTIDE SEQUENCE</scope>
    <source>
        <strain evidence="8">BACA0141</strain>
    </source>
</reference>
<dbReference type="Pfam" id="PF09851">
    <property type="entry name" value="SHOCT"/>
    <property type="match status" value="1"/>
</dbReference>
<evidence type="ECO:0000256" key="1">
    <source>
        <dbReference type="ARBA" id="ARBA00004141"/>
    </source>
</evidence>
<comment type="caution">
    <text evidence="8">The sequence shown here is derived from an EMBL/GenBank/DDBJ whole genome shotgun (WGS) entry which is preliminary data.</text>
</comment>
<feature type="transmembrane region" description="Helical" evidence="5">
    <location>
        <begin position="31"/>
        <end position="55"/>
    </location>
</feature>
<feature type="domain" description="TM2" evidence="6">
    <location>
        <begin position="2"/>
        <end position="51"/>
    </location>
</feature>
<dbReference type="Proteomes" id="UP001333818">
    <property type="component" value="Unassembled WGS sequence"/>
</dbReference>
<dbReference type="Pfam" id="PF05154">
    <property type="entry name" value="TM2"/>
    <property type="match status" value="1"/>
</dbReference>
<proteinExistence type="predicted"/>
<feature type="domain" description="SHOCT" evidence="7">
    <location>
        <begin position="91"/>
        <end position="117"/>
    </location>
</feature>
<keyword evidence="3 5" id="KW-1133">Transmembrane helix</keyword>
<gene>
    <name evidence="8" type="ORF">V2H45_09400</name>
</gene>
<evidence type="ECO:0000256" key="5">
    <source>
        <dbReference type="SAM" id="Phobius"/>
    </source>
</evidence>
<comment type="subcellular location">
    <subcellularLocation>
        <location evidence="1">Membrane</location>
        <topology evidence="1">Multi-pass membrane protein</topology>
    </subcellularLocation>
</comment>
<evidence type="ECO:0000259" key="7">
    <source>
        <dbReference type="Pfam" id="PF09851"/>
    </source>
</evidence>
<dbReference type="GO" id="GO:0016020">
    <property type="term" value="C:membrane"/>
    <property type="evidence" value="ECO:0007669"/>
    <property type="project" value="UniProtKB-SubCell"/>
</dbReference>
<evidence type="ECO:0000256" key="4">
    <source>
        <dbReference type="ARBA" id="ARBA00023136"/>
    </source>
</evidence>
<evidence type="ECO:0000313" key="9">
    <source>
        <dbReference type="Proteomes" id="UP001333818"/>
    </source>
</evidence>
<sequence>MKSKTAAILLCWFLGGIGVHKFYLGQTGAGVLYLLFCWTFIPAIIAFFEFFMLIFMSDAEFNQRFNGAPATNAMNSLYSGGAVSAADATKALSDLKGLYDSGVITAEEYEEKRQKLLKHL</sequence>
<dbReference type="RefSeq" id="WP_330483388.1">
    <property type="nucleotide sequence ID" value="NZ_JAZBJZ010000029.1"/>
</dbReference>
<dbReference type="InterPro" id="IPR007829">
    <property type="entry name" value="TM2"/>
</dbReference>
<dbReference type="AlphaFoldDB" id="A0AAW9PYI2"/>
<accession>A0AAW9PYI2</accession>
<keyword evidence="4 5" id="KW-0472">Membrane</keyword>
<protein>
    <submittedName>
        <fullName evidence="8">NINE protein</fullName>
    </submittedName>
</protein>
<evidence type="ECO:0000259" key="6">
    <source>
        <dbReference type="Pfam" id="PF05154"/>
    </source>
</evidence>